<protein>
    <submittedName>
        <fullName evidence="1">Uncharacterized protein</fullName>
    </submittedName>
</protein>
<organism evidence="1 2">
    <name type="scientific">Araneus ventricosus</name>
    <name type="common">Orbweaver spider</name>
    <name type="synonym">Epeira ventricosa</name>
    <dbReference type="NCBI Taxonomy" id="182803"/>
    <lineage>
        <taxon>Eukaryota</taxon>
        <taxon>Metazoa</taxon>
        <taxon>Ecdysozoa</taxon>
        <taxon>Arthropoda</taxon>
        <taxon>Chelicerata</taxon>
        <taxon>Arachnida</taxon>
        <taxon>Araneae</taxon>
        <taxon>Araneomorphae</taxon>
        <taxon>Entelegynae</taxon>
        <taxon>Araneoidea</taxon>
        <taxon>Araneidae</taxon>
        <taxon>Araneus</taxon>
    </lineage>
</organism>
<accession>A0A4Y2BF17</accession>
<comment type="caution">
    <text evidence="1">The sequence shown here is derived from an EMBL/GenBank/DDBJ whole genome shotgun (WGS) entry which is preliminary data.</text>
</comment>
<reference evidence="1 2" key="1">
    <citation type="journal article" date="2019" name="Sci. Rep.">
        <title>Orb-weaving spider Araneus ventricosus genome elucidates the spidroin gene catalogue.</title>
        <authorList>
            <person name="Kono N."/>
            <person name="Nakamura H."/>
            <person name="Ohtoshi R."/>
            <person name="Moran D.A.P."/>
            <person name="Shinohara A."/>
            <person name="Yoshida Y."/>
            <person name="Fujiwara M."/>
            <person name="Mori M."/>
            <person name="Tomita M."/>
            <person name="Arakawa K."/>
        </authorList>
    </citation>
    <scope>NUCLEOTIDE SEQUENCE [LARGE SCALE GENOMIC DNA]</scope>
</reference>
<evidence type="ECO:0000313" key="2">
    <source>
        <dbReference type="Proteomes" id="UP000499080"/>
    </source>
</evidence>
<proteinExistence type="predicted"/>
<keyword evidence="2" id="KW-1185">Reference proteome</keyword>
<name>A0A4Y2BF17_ARAVE</name>
<dbReference type="EMBL" id="BGPR01000071">
    <property type="protein sequence ID" value="GBL90347.1"/>
    <property type="molecule type" value="Genomic_DNA"/>
</dbReference>
<evidence type="ECO:0000313" key="1">
    <source>
        <dbReference type="EMBL" id="GBL90347.1"/>
    </source>
</evidence>
<gene>
    <name evidence="1" type="ORF">AVEN_178798_1</name>
</gene>
<sequence>MLGRKLVYMVNTKSCYKKVPTTGGLEAEYWLHHRWVTVRNPIPPKILRVRGASSHYSGSQVRTGLLREPKPIVFSMNTKKCAVHVGMCSGTFRRSSEPSSNLQDGIC</sequence>
<dbReference type="AlphaFoldDB" id="A0A4Y2BF17"/>
<dbReference type="Proteomes" id="UP000499080">
    <property type="component" value="Unassembled WGS sequence"/>
</dbReference>